<comment type="caution">
    <text evidence="1">The sequence shown here is derived from an EMBL/GenBank/DDBJ whole genome shotgun (WGS) entry which is preliminary data.</text>
</comment>
<evidence type="ECO:0000313" key="1">
    <source>
        <dbReference type="EMBL" id="GJJ15064.1"/>
    </source>
</evidence>
<gene>
    <name evidence="1" type="ORF">Clacol_009339</name>
</gene>
<accession>A0AAV5APH6</accession>
<dbReference type="EMBL" id="BPWL01000010">
    <property type="protein sequence ID" value="GJJ15064.1"/>
    <property type="molecule type" value="Genomic_DNA"/>
</dbReference>
<keyword evidence="2" id="KW-1185">Reference proteome</keyword>
<evidence type="ECO:0000313" key="2">
    <source>
        <dbReference type="Proteomes" id="UP001050691"/>
    </source>
</evidence>
<dbReference type="Proteomes" id="UP001050691">
    <property type="component" value="Unassembled WGS sequence"/>
</dbReference>
<organism evidence="1 2">
    <name type="scientific">Clathrus columnatus</name>
    <dbReference type="NCBI Taxonomy" id="1419009"/>
    <lineage>
        <taxon>Eukaryota</taxon>
        <taxon>Fungi</taxon>
        <taxon>Dikarya</taxon>
        <taxon>Basidiomycota</taxon>
        <taxon>Agaricomycotina</taxon>
        <taxon>Agaricomycetes</taxon>
        <taxon>Phallomycetidae</taxon>
        <taxon>Phallales</taxon>
        <taxon>Clathraceae</taxon>
        <taxon>Clathrus</taxon>
    </lineage>
</organism>
<sequence length="76" mass="8860">MRAAFYEPSPKTKKIRSIVDVLILWFPCLSRFKPKTSHKIERESTVPFGDMPPPAGRANFVYHNIELHPMDMDMEL</sequence>
<reference evidence="1" key="1">
    <citation type="submission" date="2021-10" db="EMBL/GenBank/DDBJ databases">
        <title>De novo Genome Assembly of Clathrus columnatus (Basidiomycota, Fungi) Using Illumina and Nanopore Sequence Data.</title>
        <authorList>
            <person name="Ogiso-Tanaka E."/>
            <person name="Itagaki H."/>
            <person name="Hosoya T."/>
            <person name="Hosaka K."/>
        </authorList>
    </citation>
    <scope>NUCLEOTIDE SEQUENCE</scope>
    <source>
        <strain evidence="1">MO-923</strain>
    </source>
</reference>
<dbReference type="AlphaFoldDB" id="A0AAV5APH6"/>
<protein>
    <submittedName>
        <fullName evidence="1">Uncharacterized protein</fullName>
    </submittedName>
</protein>
<name>A0AAV5APH6_9AGAM</name>
<proteinExistence type="predicted"/>